<dbReference type="InterPro" id="IPR006084">
    <property type="entry name" value="XPG/Rad2"/>
</dbReference>
<proteinExistence type="inferred from homology"/>
<dbReference type="AlphaFoldDB" id="A0A0A1UPH7"/>
<reference evidence="6 7" key="1">
    <citation type="submission" date="2014-02" db="EMBL/GenBank/DDBJ databases">
        <title>The genome sequence of the entomopathogenic fungus Metarhizium robertsii ARSEF 2575.</title>
        <authorList>
            <person name="Giuliano Garisto Donzelli B."/>
            <person name="Roe B.A."/>
            <person name="Macmil S.L."/>
            <person name="Krasnoff S.B."/>
            <person name="Gibson D.M."/>
        </authorList>
    </citation>
    <scope>NUCLEOTIDE SEQUENCE [LARGE SCALE GENOMIC DNA]</scope>
    <source>
        <strain evidence="6 7">ARSEF 2575</strain>
    </source>
</reference>
<dbReference type="InterPro" id="IPR037314">
    <property type="entry name" value="MKT1_H3TH"/>
</dbReference>
<dbReference type="PRINTS" id="PR00853">
    <property type="entry name" value="XPGRADSUPER"/>
</dbReference>
<keyword evidence="1" id="KW-0810">Translation regulation</keyword>
<evidence type="ECO:0000259" key="3">
    <source>
        <dbReference type="Pfam" id="PF00752"/>
    </source>
</evidence>
<dbReference type="OrthoDB" id="17262at2759"/>
<accession>A0A0A1UPH7</accession>
<dbReference type="InterPro" id="IPR022039">
    <property type="entry name" value="MKT1_C"/>
</dbReference>
<dbReference type="InterPro" id="IPR006085">
    <property type="entry name" value="XPG_DNA_repair_N"/>
</dbReference>
<dbReference type="Pfam" id="PF12247">
    <property type="entry name" value="MKT1_N"/>
    <property type="match status" value="1"/>
</dbReference>
<feature type="domain" description="XPG N-terminal" evidence="3">
    <location>
        <begin position="56"/>
        <end position="140"/>
    </location>
</feature>
<feature type="domain" description="Post-transcriptional regulator MKT1 N-terminal" evidence="5">
    <location>
        <begin position="355"/>
        <end position="443"/>
    </location>
</feature>
<organism evidence="6 7">
    <name type="scientific">Metarhizium robertsii</name>
    <dbReference type="NCBI Taxonomy" id="568076"/>
    <lineage>
        <taxon>Eukaryota</taxon>
        <taxon>Fungi</taxon>
        <taxon>Dikarya</taxon>
        <taxon>Ascomycota</taxon>
        <taxon>Pezizomycotina</taxon>
        <taxon>Sordariomycetes</taxon>
        <taxon>Hypocreomycetidae</taxon>
        <taxon>Hypocreales</taxon>
        <taxon>Clavicipitaceae</taxon>
        <taxon>Metarhizium</taxon>
    </lineage>
</organism>
<sequence>MTASMLSVLSGGLPSNVACLAIAPLPRPFGRTRAFLVSRGRLVVLIEDTWINNQAYSVDLSELEDCSIAVDATYYLSQLLDTSPAHEPLLSALGGLTGIQTHINENLDLWNKNRILPFFIFDGQSITGQDEVGLKRRRAANKKTDEAWDLYSRSEAEKAVSTFGANAGAYIIQNLYPLLQGILKKRGLHFLVPPYNACAQLAYFEMIDSEQCAGVMGPQELLLYPIRDVIIRSLDFEANKVTAISKKKIMRILSVTEPMFIDALLMTGTSFLPTFPPLLDTSMYTNQFTIMDAVNMLRTSDKAVASACASFNDILQAQDANWLDKYRKARLAVHHFIYIAENGEVVVNDFERLTKDNHEYLGLQLPEELFHYLNTGLIGARNLNSITHGQIVVQPTLDGVVSDEYKKLITTKLVPIKEQALGLIIPRVHRGIGHKDITLRVWFDPKFSHTINHRAQQPPPSQQVGSWDVKESDIRSVFPAGFAGPIYLEVLALANSEFVAKTIAKESKIRGIDSLEMVTSVSIWRFLHLRGYVSDSHTLTKWGNALATTLLALKDAAENRPEEVPGLDEAALLAFELVRHGILGAKHQENIAGLPRRGTDEDKTSLVLISQCATLLKLRHQVYGYTGPLNKSLLAFRSQSSAVREVDRDLIEAIVASMFIYGQSRRDREDYLEISQRLPFLQEPDIGLGIAVRTFFDEDDASHSKEKRNERLEEFPKTFVPFAEALTDDFRICVDFFNALNQGMQTLGTDELPAADRTAWSNAQAYMDARPF</sequence>
<dbReference type="InterPro" id="IPR029060">
    <property type="entry name" value="PIN-like_dom_sf"/>
</dbReference>
<feature type="domain" description="Post-transcriptional regulator MKT1 C-terminal" evidence="4">
    <location>
        <begin position="525"/>
        <end position="768"/>
    </location>
</feature>
<evidence type="ECO:0000256" key="2">
    <source>
        <dbReference type="ARBA" id="ARBA00024023"/>
    </source>
</evidence>
<dbReference type="CDD" id="cd09902">
    <property type="entry name" value="H3TH_MKT1"/>
    <property type="match status" value="1"/>
</dbReference>
<dbReference type="GO" id="GO:0004518">
    <property type="term" value="F:nuclease activity"/>
    <property type="evidence" value="ECO:0007669"/>
    <property type="project" value="InterPro"/>
</dbReference>
<evidence type="ECO:0000256" key="1">
    <source>
        <dbReference type="ARBA" id="ARBA00022845"/>
    </source>
</evidence>
<dbReference type="PANTHER" id="PTHR11081:SF32">
    <property type="entry name" value="POST-TRANSCRIPTIONAL REGULATOR MKT1"/>
    <property type="match status" value="1"/>
</dbReference>
<evidence type="ECO:0000259" key="4">
    <source>
        <dbReference type="Pfam" id="PF12246"/>
    </source>
</evidence>
<dbReference type="SUPFAM" id="SSF88723">
    <property type="entry name" value="PIN domain-like"/>
    <property type="match status" value="1"/>
</dbReference>
<dbReference type="eggNOG" id="ENOG502QVHA">
    <property type="taxonomic scope" value="Eukaryota"/>
</dbReference>
<evidence type="ECO:0000259" key="5">
    <source>
        <dbReference type="Pfam" id="PF12247"/>
    </source>
</evidence>
<dbReference type="PANTHER" id="PTHR11081">
    <property type="entry name" value="FLAP ENDONUCLEASE FAMILY MEMBER"/>
    <property type="match status" value="1"/>
</dbReference>
<dbReference type="GO" id="GO:0003730">
    <property type="term" value="F:mRNA 3'-UTR binding"/>
    <property type="evidence" value="ECO:0007669"/>
    <property type="project" value="TreeGrafter"/>
</dbReference>
<dbReference type="EMBL" id="JELW01000037">
    <property type="protein sequence ID" value="EXU97403.1"/>
    <property type="molecule type" value="Genomic_DNA"/>
</dbReference>
<comment type="caution">
    <text evidence="6">The sequence shown here is derived from an EMBL/GenBank/DDBJ whole genome shotgun (WGS) entry which is preliminary data.</text>
</comment>
<dbReference type="GO" id="GO:0006417">
    <property type="term" value="P:regulation of translation"/>
    <property type="evidence" value="ECO:0007669"/>
    <property type="project" value="UniProtKB-KW"/>
</dbReference>
<evidence type="ECO:0000313" key="6">
    <source>
        <dbReference type="EMBL" id="EXU97403.1"/>
    </source>
</evidence>
<dbReference type="Gene3D" id="3.40.50.1010">
    <property type="entry name" value="5'-nuclease"/>
    <property type="match status" value="1"/>
</dbReference>
<dbReference type="Proteomes" id="UP000030151">
    <property type="component" value="Unassembled WGS sequence"/>
</dbReference>
<comment type="similarity">
    <text evidence="2">Belongs to the XPG/RAD2 endonuclease family.</text>
</comment>
<evidence type="ECO:0000313" key="7">
    <source>
        <dbReference type="Proteomes" id="UP000030151"/>
    </source>
</evidence>
<name>A0A0A1UPH7_9HYPO</name>
<dbReference type="CDD" id="cd09858">
    <property type="entry name" value="PIN_MKT1"/>
    <property type="match status" value="1"/>
</dbReference>
<protein>
    <submittedName>
        <fullName evidence="6">Temperature dependent protein affecting M2 dsRNA replication protein</fullName>
    </submittedName>
</protein>
<dbReference type="Pfam" id="PF12246">
    <property type="entry name" value="MKT1_C"/>
    <property type="match status" value="1"/>
</dbReference>
<dbReference type="Pfam" id="PF00752">
    <property type="entry name" value="XPG_N"/>
    <property type="match status" value="1"/>
</dbReference>
<dbReference type="InterPro" id="IPR022040">
    <property type="entry name" value="MKT1_N"/>
</dbReference>
<dbReference type="HOGENOM" id="CLU_378548_0_0_1"/>
<gene>
    <name evidence="6" type="ORF">X797_009508</name>
</gene>